<dbReference type="STRING" id="79200.A0A164TDC3"/>
<dbReference type="PANTHER" id="PTHR11732">
    <property type="entry name" value="ALDO/KETO REDUCTASE"/>
    <property type="match status" value="1"/>
</dbReference>
<dbReference type="EMBL" id="CP093349">
    <property type="protein sequence ID" value="WOH08322.1"/>
    <property type="molecule type" value="Genomic_DNA"/>
</dbReference>
<keyword evidence="4" id="KW-1185">Reference proteome</keyword>
<dbReference type="InterPro" id="IPR036812">
    <property type="entry name" value="NAD(P)_OxRdtase_dom_sf"/>
</dbReference>
<dbReference type="InterPro" id="IPR023210">
    <property type="entry name" value="NADP_OxRdtase_dom"/>
</dbReference>
<dbReference type="Proteomes" id="UP000077755">
    <property type="component" value="Chromosome 7"/>
</dbReference>
<sequence length="98" mass="10682">MPLLGVGTAHFPILPVLEVVEMNPVWQQVILREFCKAKGIMISIYSPLAAGGAIRGTRKVLDSEVLKEIAESKGKSVAQVALRWAHEQGVVIITKSFN</sequence>
<evidence type="ECO:0000313" key="2">
    <source>
        <dbReference type="EMBL" id="KZM87384.1"/>
    </source>
</evidence>
<gene>
    <name evidence="2" type="ORF">DCAR_024518</name>
    <name evidence="3" type="ORF">DCAR_0727760</name>
</gene>
<dbReference type="EMBL" id="LNRQ01000007">
    <property type="protein sequence ID" value="KZM87384.1"/>
    <property type="molecule type" value="Genomic_DNA"/>
</dbReference>
<dbReference type="AlphaFoldDB" id="A0A164TDC3"/>
<dbReference type="PRINTS" id="PR00069">
    <property type="entry name" value="ALDKETRDTASE"/>
</dbReference>
<dbReference type="SUPFAM" id="SSF51430">
    <property type="entry name" value="NAD(P)-linked oxidoreductase"/>
    <property type="match status" value="1"/>
</dbReference>
<evidence type="ECO:0000259" key="1">
    <source>
        <dbReference type="Pfam" id="PF00248"/>
    </source>
</evidence>
<dbReference type="Gene3D" id="3.20.20.100">
    <property type="entry name" value="NADP-dependent oxidoreductase domain"/>
    <property type="match status" value="1"/>
</dbReference>
<evidence type="ECO:0000313" key="4">
    <source>
        <dbReference type="Proteomes" id="UP000077755"/>
    </source>
</evidence>
<protein>
    <recommendedName>
        <fullName evidence="1">NADP-dependent oxidoreductase domain-containing protein</fullName>
    </recommendedName>
</protein>
<reference evidence="2" key="1">
    <citation type="journal article" date="2016" name="Nat. Genet.">
        <title>A high-quality carrot genome assembly provides new insights into carotenoid accumulation and asterid genome evolution.</title>
        <authorList>
            <person name="Iorizzo M."/>
            <person name="Ellison S."/>
            <person name="Senalik D."/>
            <person name="Zeng P."/>
            <person name="Satapoomin P."/>
            <person name="Huang J."/>
            <person name="Bowman M."/>
            <person name="Iovene M."/>
            <person name="Sanseverino W."/>
            <person name="Cavagnaro P."/>
            <person name="Yildiz M."/>
            <person name="Macko-Podgorni A."/>
            <person name="Moranska E."/>
            <person name="Grzebelus E."/>
            <person name="Grzebelus D."/>
            <person name="Ashrafi H."/>
            <person name="Zheng Z."/>
            <person name="Cheng S."/>
            <person name="Spooner D."/>
            <person name="Van Deynze A."/>
            <person name="Simon P."/>
        </authorList>
    </citation>
    <scope>NUCLEOTIDE SEQUENCE [LARGE SCALE GENOMIC DNA]</scope>
    <source>
        <tissue evidence="2">Leaf</tissue>
    </source>
</reference>
<reference evidence="3" key="2">
    <citation type="submission" date="2022-03" db="EMBL/GenBank/DDBJ databases">
        <title>Draft title - Genomic analysis of global carrot germplasm unveils the trajectory of domestication and the origin of high carotenoid orange carrot.</title>
        <authorList>
            <person name="Iorizzo M."/>
            <person name="Ellison S."/>
            <person name="Senalik D."/>
            <person name="Macko-Podgorni A."/>
            <person name="Grzebelus D."/>
            <person name="Bostan H."/>
            <person name="Rolling W."/>
            <person name="Curaba J."/>
            <person name="Simon P."/>
        </authorList>
    </citation>
    <scope>NUCLEOTIDE SEQUENCE</scope>
    <source>
        <tissue evidence="3">Leaf</tissue>
    </source>
</reference>
<dbReference type="OMA" id="PREFCKA"/>
<dbReference type="GO" id="GO:0016491">
    <property type="term" value="F:oxidoreductase activity"/>
    <property type="evidence" value="ECO:0007669"/>
    <property type="project" value="InterPro"/>
</dbReference>
<dbReference type="Pfam" id="PF00248">
    <property type="entry name" value="Aldo_ket_red"/>
    <property type="match status" value="1"/>
</dbReference>
<accession>A0A164TDC3</accession>
<dbReference type="Gramene" id="KZM87384">
    <property type="protein sequence ID" value="KZM87384"/>
    <property type="gene ID" value="DCAR_024518"/>
</dbReference>
<evidence type="ECO:0000313" key="3">
    <source>
        <dbReference type="EMBL" id="WOH08322.1"/>
    </source>
</evidence>
<organism evidence="2">
    <name type="scientific">Daucus carota subsp. sativus</name>
    <name type="common">Carrot</name>
    <dbReference type="NCBI Taxonomy" id="79200"/>
    <lineage>
        <taxon>Eukaryota</taxon>
        <taxon>Viridiplantae</taxon>
        <taxon>Streptophyta</taxon>
        <taxon>Embryophyta</taxon>
        <taxon>Tracheophyta</taxon>
        <taxon>Spermatophyta</taxon>
        <taxon>Magnoliopsida</taxon>
        <taxon>eudicotyledons</taxon>
        <taxon>Gunneridae</taxon>
        <taxon>Pentapetalae</taxon>
        <taxon>asterids</taxon>
        <taxon>campanulids</taxon>
        <taxon>Apiales</taxon>
        <taxon>Apiaceae</taxon>
        <taxon>Apioideae</taxon>
        <taxon>Scandiceae</taxon>
        <taxon>Daucinae</taxon>
        <taxon>Daucus</taxon>
        <taxon>Daucus sect. Daucus</taxon>
    </lineage>
</organism>
<proteinExistence type="predicted"/>
<dbReference type="InterPro" id="IPR020471">
    <property type="entry name" value="AKR"/>
</dbReference>
<name>A0A164TDC3_DAUCS</name>
<feature type="domain" description="NADP-dependent oxidoreductase" evidence="1">
    <location>
        <begin position="10"/>
        <end position="95"/>
    </location>
</feature>